<feature type="transmembrane region" description="Helical" evidence="8">
    <location>
        <begin position="217"/>
        <end position="239"/>
    </location>
</feature>
<dbReference type="OrthoDB" id="9783652at2"/>
<feature type="transmembrane region" description="Helical" evidence="8">
    <location>
        <begin position="63"/>
        <end position="79"/>
    </location>
</feature>
<evidence type="ECO:0000256" key="2">
    <source>
        <dbReference type="ARBA" id="ARBA00022475"/>
    </source>
</evidence>
<dbReference type="PANTHER" id="PTHR22926:SF3">
    <property type="entry name" value="UNDECAPRENYL-PHOSPHATE ALPHA-N-ACETYLGLUCOSAMINYL 1-PHOSPHATE TRANSFERASE"/>
    <property type="match status" value="1"/>
</dbReference>
<dbReference type="Pfam" id="PF00953">
    <property type="entry name" value="Glycos_transf_4"/>
    <property type="match status" value="1"/>
</dbReference>
<keyword evidence="2" id="KW-1003">Cell membrane</keyword>
<dbReference type="GO" id="GO:0046872">
    <property type="term" value="F:metal ion binding"/>
    <property type="evidence" value="ECO:0007669"/>
    <property type="project" value="UniProtKB-KW"/>
</dbReference>
<evidence type="ECO:0000256" key="6">
    <source>
        <dbReference type="ARBA" id="ARBA00023136"/>
    </source>
</evidence>
<dbReference type="GO" id="GO:0009103">
    <property type="term" value="P:lipopolysaccharide biosynthetic process"/>
    <property type="evidence" value="ECO:0007669"/>
    <property type="project" value="TreeGrafter"/>
</dbReference>
<dbReference type="CDD" id="cd06854">
    <property type="entry name" value="GT_WbpL_WbcO_like"/>
    <property type="match status" value="1"/>
</dbReference>
<feature type="transmembrane region" description="Helical" evidence="8">
    <location>
        <begin position="265"/>
        <end position="285"/>
    </location>
</feature>
<evidence type="ECO:0000256" key="8">
    <source>
        <dbReference type="SAM" id="Phobius"/>
    </source>
</evidence>
<dbReference type="RefSeq" id="WP_109190618.1">
    <property type="nucleotide sequence ID" value="NZ_CP029255.1"/>
</dbReference>
<dbReference type="KEGG" id="fcr:HYN56_01740"/>
<dbReference type="PANTHER" id="PTHR22926">
    <property type="entry name" value="PHOSPHO-N-ACETYLMURAMOYL-PENTAPEPTIDE-TRANSFERASE"/>
    <property type="match status" value="1"/>
</dbReference>
<feature type="transmembrane region" description="Helical" evidence="8">
    <location>
        <begin position="113"/>
        <end position="130"/>
    </location>
</feature>
<feature type="transmembrane region" description="Helical" evidence="8">
    <location>
        <begin position="91"/>
        <end position="107"/>
    </location>
</feature>
<feature type="transmembrane region" description="Helical" evidence="8">
    <location>
        <begin position="39"/>
        <end position="57"/>
    </location>
</feature>
<evidence type="ECO:0000256" key="3">
    <source>
        <dbReference type="ARBA" id="ARBA00022679"/>
    </source>
</evidence>
<sequence>MEYTILGIILMIIMLLYFKVADHFNIIDKPNQRSSHTEITLRGGGIIFWFSALLYFVQHIQNNYFFFTGITLVSLVSFWDDIQSLSNKIRISIHFLAITLIFFDLGLFNLFPIWGVVIAYVLAIGLINAYNFMDGINGITGLYTLVVMGALLYVNTKVQLFTDGAFIKYAMLASLVFLFFNYRKKAKCFAGDVGSIAIAFWIIYLVLKLILVTESLIWLLFLAVYGVDAICTILHRLFLKQNIFEAHRLHLYQVLSNEYKIQHRLVSLLYALVQAGISFLVIVLYQKVQDAVIFLLVILPLLCIYSSKFYLLNKSNLRLKHEA</sequence>
<keyword evidence="6 8" id="KW-0472">Membrane</keyword>
<accession>A0A2S1YG17</accession>
<evidence type="ECO:0000313" key="10">
    <source>
        <dbReference type="Proteomes" id="UP000245250"/>
    </source>
</evidence>
<dbReference type="InterPro" id="IPR000715">
    <property type="entry name" value="Glycosyl_transferase_4"/>
</dbReference>
<feature type="binding site" evidence="7">
    <location>
        <position position="131"/>
    </location>
    <ligand>
        <name>Mg(2+)</name>
        <dbReference type="ChEBI" id="CHEBI:18420"/>
    </ligand>
</feature>
<evidence type="ECO:0000256" key="1">
    <source>
        <dbReference type="ARBA" id="ARBA00004651"/>
    </source>
</evidence>
<feature type="transmembrane region" description="Helical" evidence="8">
    <location>
        <begin position="137"/>
        <end position="154"/>
    </location>
</feature>
<dbReference type="GO" id="GO:0044038">
    <property type="term" value="P:cell wall macromolecule biosynthetic process"/>
    <property type="evidence" value="ECO:0007669"/>
    <property type="project" value="TreeGrafter"/>
</dbReference>
<dbReference type="GO" id="GO:0005886">
    <property type="term" value="C:plasma membrane"/>
    <property type="evidence" value="ECO:0007669"/>
    <property type="project" value="UniProtKB-SubCell"/>
</dbReference>
<organism evidence="9 10">
    <name type="scientific">Flavobacterium crocinum</name>
    <dbReference type="NCBI Taxonomy" id="2183896"/>
    <lineage>
        <taxon>Bacteria</taxon>
        <taxon>Pseudomonadati</taxon>
        <taxon>Bacteroidota</taxon>
        <taxon>Flavobacteriia</taxon>
        <taxon>Flavobacteriales</taxon>
        <taxon>Flavobacteriaceae</taxon>
        <taxon>Flavobacterium</taxon>
    </lineage>
</organism>
<dbReference type="Proteomes" id="UP000245250">
    <property type="component" value="Chromosome"/>
</dbReference>
<feature type="transmembrane region" description="Helical" evidence="8">
    <location>
        <begin position="291"/>
        <end position="311"/>
    </location>
</feature>
<keyword evidence="3 9" id="KW-0808">Transferase</keyword>
<reference evidence="9 10" key="1">
    <citation type="submission" date="2018-05" db="EMBL/GenBank/DDBJ databases">
        <title>Genome sequencing of Flavobacterium sp. HYN0056.</title>
        <authorList>
            <person name="Yi H."/>
            <person name="Baek C."/>
        </authorList>
    </citation>
    <scope>NUCLEOTIDE SEQUENCE [LARGE SCALE GENOMIC DNA]</scope>
    <source>
        <strain evidence="9 10">HYN0056</strain>
    </source>
</reference>
<gene>
    <name evidence="9" type="ORF">HYN56_01740</name>
</gene>
<comment type="cofactor">
    <cofactor evidence="7">
        <name>Mg(2+)</name>
        <dbReference type="ChEBI" id="CHEBI:18420"/>
    </cofactor>
</comment>
<keyword evidence="4 8" id="KW-0812">Transmembrane</keyword>
<keyword evidence="10" id="KW-1185">Reference proteome</keyword>
<comment type="subcellular location">
    <subcellularLocation>
        <location evidence="1">Cell membrane</location>
        <topology evidence="1">Multi-pass membrane protein</topology>
    </subcellularLocation>
</comment>
<keyword evidence="7" id="KW-0460">Magnesium</keyword>
<dbReference type="AlphaFoldDB" id="A0A2S1YG17"/>
<evidence type="ECO:0000256" key="5">
    <source>
        <dbReference type="ARBA" id="ARBA00022989"/>
    </source>
</evidence>
<feature type="transmembrane region" description="Helical" evidence="8">
    <location>
        <begin position="6"/>
        <end position="27"/>
    </location>
</feature>
<dbReference type="GO" id="GO:0016780">
    <property type="term" value="F:phosphotransferase activity, for other substituted phosphate groups"/>
    <property type="evidence" value="ECO:0007669"/>
    <property type="project" value="InterPro"/>
</dbReference>
<dbReference type="GO" id="GO:0071555">
    <property type="term" value="P:cell wall organization"/>
    <property type="evidence" value="ECO:0007669"/>
    <property type="project" value="TreeGrafter"/>
</dbReference>
<evidence type="ECO:0000313" key="9">
    <source>
        <dbReference type="EMBL" id="AWK03004.1"/>
    </source>
</evidence>
<protein>
    <submittedName>
        <fullName evidence="9">UDP-GlcNAc--UDP-phosphate GlcNAc-1-phosphate transferase</fullName>
    </submittedName>
</protein>
<feature type="binding site" evidence="7">
    <location>
        <position position="192"/>
    </location>
    <ligand>
        <name>Mg(2+)</name>
        <dbReference type="ChEBI" id="CHEBI:18420"/>
    </ligand>
</feature>
<feature type="transmembrane region" description="Helical" evidence="8">
    <location>
        <begin position="189"/>
        <end position="211"/>
    </location>
</feature>
<evidence type="ECO:0000256" key="7">
    <source>
        <dbReference type="PIRSR" id="PIRSR600715-1"/>
    </source>
</evidence>
<dbReference type="EMBL" id="CP029255">
    <property type="protein sequence ID" value="AWK03004.1"/>
    <property type="molecule type" value="Genomic_DNA"/>
</dbReference>
<evidence type="ECO:0000256" key="4">
    <source>
        <dbReference type="ARBA" id="ARBA00022692"/>
    </source>
</evidence>
<keyword evidence="7" id="KW-0479">Metal-binding</keyword>
<feature type="transmembrane region" description="Helical" evidence="8">
    <location>
        <begin position="166"/>
        <end position="182"/>
    </location>
</feature>
<keyword evidence="5 8" id="KW-1133">Transmembrane helix</keyword>
<proteinExistence type="predicted"/>
<name>A0A2S1YG17_9FLAO</name>